<dbReference type="SUPFAM" id="SSF52266">
    <property type="entry name" value="SGNH hydrolase"/>
    <property type="match status" value="1"/>
</dbReference>
<comment type="caution">
    <text evidence="1">The sequence shown here is derived from an EMBL/GenBank/DDBJ whole genome shotgun (WGS) entry which is preliminary data.</text>
</comment>
<dbReference type="Proteomes" id="UP001224775">
    <property type="component" value="Unassembled WGS sequence"/>
</dbReference>
<keyword evidence="2" id="KW-1185">Reference proteome</keyword>
<proteinExistence type="predicted"/>
<dbReference type="GO" id="GO:0016788">
    <property type="term" value="F:hydrolase activity, acting on ester bonds"/>
    <property type="evidence" value="ECO:0007669"/>
    <property type="project" value="InterPro"/>
</dbReference>
<protein>
    <submittedName>
        <fullName evidence="1">Uncharacterized protein</fullName>
    </submittedName>
</protein>
<dbReference type="EMBL" id="JATAAI010000021">
    <property type="protein sequence ID" value="KAK1738292.1"/>
    <property type="molecule type" value="Genomic_DNA"/>
</dbReference>
<reference evidence="1" key="1">
    <citation type="submission" date="2023-06" db="EMBL/GenBank/DDBJ databases">
        <title>Survivors Of The Sea: Transcriptome response of Skeletonema marinoi to long-term dormancy.</title>
        <authorList>
            <person name="Pinder M.I.M."/>
            <person name="Kourtchenko O."/>
            <person name="Robertson E.K."/>
            <person name="Larsson T."/>
            <person name="Maumus F."/>
            <person name="Osuna-Cruz C.M."/>
            <person name="Vancaester E."/>
            <person name="Stenow R."/>
            <person name="Vandepoele K."/>
            <person name="Ploug H."/>
            <person name="Bruchert V."/>
            <person name="Godhe A."/>
            <person name="Topel M."/>
        </authorList>
    </citation>
    <scope>NUCLEOTIDE SEQUENCE</scope>
    <source>
        <strain evidence="1">R05AC</strain>
    </source>
</reference>
<name>A0AAD8Y3D0_9STRA</name>
<gene>
    <name evidence="1" type="ORF">QTG54_010961</name>
</gene>
<evidence type="ECO:0000313" key="2">
    <source>
        <dbReference type="Proteomes" id="UP001224775"/>
    </source>
</evidence>
<dbReference type="InterPro" id="IPR001087">
    <property type="entry name" value="GDSL"/>
</dbReference>
<sequence>MMMKLVDRIVFLGDSDISRWPSSFYPSIQEATGKDCDIRCVNIAKGGAVISDMQHQLKTLRDDGSEEEDEANTVFVACAGENDISSVQPIDKIQKAFASFLEELFGSKRTHLQSKHLIFFGPKFEPWLTEDFASRKQYTKLSNALQRTIRKIQEPYKENIVYVDCLTMFCTAETKAVPGAVHGGRAVPDCSYFDSDELHLNNEGYNVWRVIVKEKIEGILCGKDC</sequence>
<dbReference type="Gene3D" id="3.40.50.1110">
    <property type="entry name" value="SGNH hydrolase"/>
    <property type="match status" value="1"/>
</dbReference>
<dbReference type="Pfam" id="PF00657">
    <property type="entry name" value="Lipase_GDSL"/>
    <property type="match status" value="1"/>
</dbReference>
<organism evidence="1 2">
    <name type="scientific">Skeletonema marinoi</name>
    <dbReference type="NCBI Taxonomy" id="267567"/>
    <lineage>
        <taxon>Eukaryota</taxon>
        <taxon>Sar</taxon>
        <taxon>Stramenopiles</taxon>
        <taxon>Ochrophyta</taxon>
        <taxon>Bacillariophyta</taxon>
        <taxon>Coscinodiscophyceae</taxon>
        <taxon>Thalassiosirophycidae</taxon>
        <taxon>Thalassiosirales</taxon>
        <taxon>Skeletonemataceae</taxon>
        <taxon>Skeletonema</taxon>
        <taxon>Skeletonema marinoi-dohrnii complex</taxon>
    </lineage>
</organism>
<accession>A0AAD8Y3D0</accession>
<evidence type="ECO:0000313" key="1">
    <source>
        <dbReference type="EMBL" id="KAK1738292.1"/>
    </source>
</evidence>
<dbReference type="InterPro" id="IPR036514">
    <property type="entry name" value="SGNH_hydro_sf"/>
</dbReference>
<dbReference type="AlphaFoldDB" id="A0AAD8Y3D0"/>